<accession>A0A2A2HRA9</accession>
<dbReference type="Proteomes" id="UP000218164">
    <property type="component" value="Unassembled WGS sequence"/>
</dbReference>
<proteinExistence type="predicted"/>
<evidence type="ECO:0000313" key="1">
    <source>
        <dbReference type="EMBL" id="PAV11865.1"/>
    </source>
</evidence>
<protein>
    <submittedName>
        <fullName evidence="1">Uncharacterized protein</fullName>
    </submittedName>
</protein>
<keyword evidence="2" id="KW-1185">Reference proteome</keyword>
<comment type="caution">
    <text evidence="1">The sequence shown here is derived from an EMBL/GenBank/DDBJ whole genome shotgun (WGS) entry which is preliminary data.</text>
</comment>
<dbReference type="RefSeq" id="WP_095645178.1">
    <property type="nucleotide sequence ID" value="NZ_LMVP01000423.1"/>
</dbReference>
<sequence length="94" mass="10850">MDYSIKQLISSSKTLDQIIYNHGSLIYLEVNDLQKLLQMKAAINRNMQYIEGDFTPNDFKNLINSQELDEIKNDAIYLLSLSKNNVKALKKILV</sequence>
<gene>
    <name evidence="1" type="ORF">ASJ81_08650</name>
</gene>
<reference evidence="1 2" key="1">
    <citation type="journal article" date="2017" name="BMC Genomics">
        <title>Genomic analysis of methanogenic archaea reveals a shift towards energy conservation.</title>
        <authorList>
            <person name="Gilmore S.P."/>
            <person name="Henske J.K."/>
            <person name="Sexton J.A."/>
            <person name="Solomon K.V."/>
            <person name="Seppala S."/>
            <person name="Yoo J.I."/>
            <person name="Huyett L.M."/>
            <person name="Pressman A."/>
            <person name="Cogan J.Z."/>
            <person name="Kivenson V."/>
            <person name="Peng X."/>
            <person name="Tan Y."/>
            <person name="Valentine D.L."/>
            <person name="O'Malley M.A."/>
        </authorList>
    </citation>
    <scope>NUCLEOTIDE SEQUENCE [LARGE SCALE GENOMIC DNA]</scope>
    <source>
        <strain evidence="1 2">MC-15</strain>
    </source>
</reference>
<dbReference type="AlphaFoldDB" id="A0A2A2HRA9"/>
<name>A0A2A2HRA9_9EURY</name>
<evidence type="ECO:0000313" key="2">
    <source>
        <dbReference type="Proteomes" id="UP000218164"/>
    </source>
</evidence>
<organism evidence="1 2">
    <name type="scientific">Methanosarcina spelaei</name>
    <dbReference type="NCBI Taxonomy" id="1036679"/>
    <lineage>
        <taxon>Archaea</taxon>
        <taxon>Methanobacteriati</taxon>
        <taxon>Methanobacteriota</taxon>
        <taxon>Stenosarchaea group</taxon>
        <taxon>Methanomicrobia</taxon>
        <taxon>Methanosarcinales</taxon>
        <taxon>Methanosarcinaceae</taxon>
        <taxon>Methanosarcina</taxon>
    </lineage>
</organism>
<dbReference type="EMBL" id="LMVP01000423">
    <property type="protein sequence ID" value="PAV11865.1"/>
    <property type="molecule type" value="Genomic_DNA"/>
</dbReference>